<dbReference type="AlphaFoldDB" id="K1DTX9"/>
<dbReference type="Pfam" id="PF00591">
    <property type="entry name" value="Glycos_transf_3"/>
    <property type="match status" value="1"/>
</dbReference>
<dbReference type="Pfam" id="PF02885">
    <property type="entry name" value="Glycos_trans_3N"/>
    <property type="match status" value="1"/>
</dbReference>
<dbReference type="InterPro" id="IPR036320">
    <property type="entry name" value="Glycosyl_Trfase_fam3_N_dom_sf"/>
</dbReference>
<protein>
    <submittedName>
        <fullName evidence="8">Anthranilate phosphoribosyltransferase</fullName>
    </submittedName>
</protein>
<evidence type="ECO:0000256" key="5">
    <source>
        <dbReference type="SAM" id="MobiDB-lite"/>
    </source>
</evidence>
<keyword evidence="2 8" id="KW-0808">Transferase</keyword>
<dbReference type="GO" id="GO:0000162">
    <property type="term" value="P:L-tryptophan biosynthetic process"/>
    <property type="evidence" value="ECO:0007669"/>
    <property type="project" value="UniProtKB-KW"/>
</dbReference>
<dbReference type="eggNOG" id="COG0547">
    <property type="taxonomic scope" value="Bacteria"/>
</dbReference>
<dbReference type="Proteomes" id="UP000004474">
    <property type="component" value="Unassembled WGS sequence"/>
</dbReference>
<feature type="compositionally biased region" description="Basic residues" evidence="5">
    <location>
        <begin position="295"/>
        <end position="309"/>
    </location>
</feature>
<dbReference type="PANTHER" id="PTHR43285:SF2">
    <property type="entry name" value="ANTHRANILATE PHOSPHORIBOSYLTRANSFERASE"/>
    <property type="match status" value="1"/>
</dbReference>
<dbReference type="InterPro" id="IPR000312">
    <property type="entry name" value="Glycosyl_Trfase_fam3"/>
</dbReference>
<gene>
    <name evidence="8" type="ORF">B277_15564</name>
</gene>
<dbReference type="SUPFAM" id="SSF47648">
    <property type="entry name" value="Nucleoside phosphorylase/phosphoribosyltransferase N-terminal domain"/>
    <property type="match status" value="1"/>
</dbReference>
<proteinExistence type="predicted"/>
<reference evidence="8 9" key="1">
    <citation type="journal article" date="2012" name="J. Bacteriol.">
        <title>Genome Sequence of Janibacter hoylei MTCC8307, Isolated from the Stratospheric Air.</title>
        <authorList>
            <person name="Pawar S.P."/>
            <person name="Dhotre D.P."/>
            <person name="Shetty S.A."/>
            <person name="Chowdhury S.P."/>
            <person name="Chaudhari B.L."/>
            <person name="Shouche Y.S."/>
        </authorList>
    </citation>
    <scope>NUCLEOTIDE SEQUENCE [LARGE SCALE GENOMIC DNA]</scope>
    <source>
        <strain evidence="8 9">PVAS-1</strain>
    </source>
</reference>
<dbReference type="InterPro" id="IPR005940">
    <property type="entry name" value="Anthranilate_Pribosyl_Tfrase"/>
</dbReference>
<evidence type="ECO:0000256" key="1">
    <source>
        <dbReference type="ARBA" id="ARBA00022676"/>
    </source>
</evidence>
<evidence type="ECO:0000313" key="9">
    <source>
        <dbReference type="Proteomes" id="UP000004474"/>
    </source>
</evidence>
<comment type="caution">
    <text evidence="8">The sequence shown here is derived from an EMBL/GenBank/DDBJ whole genome shotgun (WGS) entry which is preliminary data.</text>
</comment>
<feature type="compositionally biased region" description="Low complexity" evidence="5">
    <location>
        <begin position="310"/>
        <end position="325"/>
    </location>
</feature>
<keyword evidence="1 8" id="KW-0328">Glycosyltransferase</keyword>
<feature type="domain" description="Glycosyl transferase family 3 N-terminal" evidence="7">
    <location>
        <begin position="1"/>
        <end position="42"/>
    </location>
</feature>
<dbReference type="EMBL" id="ALWX01000089">
    <property type="protein sequence ID" value="EKA59960.1"/>
    <property type="molecule type" value="Genomic_DNA"/>
</dbReference>
<dbReference type="Gene3D" id="3.40.1030.10">
    <property type="entry name" value="Nucleoside phosphorylase/phosphoribosyltransferase catalytic domain"/>
    <property type="match status" value="1"/>
</dbReference>
<sequence>MREMMSGDATPAQIGGFLVALRAKGETVTELRALADIMLEHAVPISVDGPTLDIVGTGGDMAGTVNISTMSAICIAAAGVRVVKHGNRASSSKSGSADVLESLGVSLSLPADVVGEIADRAGITFCFAQTFHPSFRHTAAPRRDLGVGTALNVLGPMTNPSRPTYSVVGVADPRVAPLMAGVFADRGTTALVFRGDDGLDELTVADSSHVWWVAGGSIREVDLAPEQLGLTRSPLDSLRGGDADFNADVARRLLAGERGPVRDAVVLNAGAAVALAQTGPPPPGRRGRCGQGGHGHGRGGPRLRPRRGAARALGHGDAGGLPRLLRGGGQGPPEPERQRVADYSRPMLKAASRSWRL</sequence>
<evidence type="ECO:0000259" key="6">
    <source>
        <dbReference type="Pfam" id="PF00591"/>
    </source>
</evidence>
<keyword evidence="3" id="KW-0822">Tryptophan biosynthesis</keyword>
<evidence type="ECO:0000256" key="2">
    <source>
        <dbReference type="ARBA" id="ARBA00022679"/>
    </source>
</evidence>
<dbReference type="NCBIfam" id="TIGR01245">
    <property type="entry name" value="trpD"/>
    <property type="match status" value="1"/>
</dbReference>
<dbReference type="InterPro" id="IPR035902">
    <property type="entry name" value="Nuc_phospho_transferase"/>
</dbReference>
<dbReference type="SUPFAM" id="SSF52418">
    <property type="entry name" value="Nucleoside phosphorylase/phosphoribosyltransferase catalytic domain"/>
    <property type="match status" value="1"/>
</dbReference>
<dbReference type="Gene3D" id="1.20.970.10">
    <property type="entry name" value="Transferase, Pyrimidine Nucleoside Phosphorylase, Chain C"/>
    <property type="match status" value="1"/>
</dbReference>
<evidence type="ECO:0000256" key="3">
    <source>
        <dbReference type="ARBA" id="ARBA00022822"/>
    </source>
</evidence>
<dbReference type="GO" id="GO:0004048">
    <property type="term" value="F:anthranilate phosphoribosyltransferase activity"/>
    <property type="evidence" value="ECO:0007669"/>
    <property type="project" value="InterPro"/>
</dbReference>
<dbReference type="STRING" id="1210046.B277_15564"/>
<evidence type="ECO:0000256" key="4">
    <source>
        <dbReference type="ARBA" id="ARBA00023141"/>
    </source>
</evidence>
<evidence type="ECO:0000313" key="8">
    <source>
        <dbReference type="EMBL" id="EKA59960.1"/>
    </source>
</evidence>
<dbReference type="PATRIC" id="fig|1210046.3.peg.2985"/>
<accession>K1DTX9</accession>
<keyword evidence="4" id="KW-0057">Aromatic amino acid biosynthesis</keyword>
<evidence type="ECO:0000259" key="7">
    <source>
        <dbReference type="Pfam" id="PF02885"/>
    </source>
</evidence>
<dbReference type="InterPro" id="IPR017459">
    <property type="entry name" value="Glycosyl_Trfase_fam3_N_dom"/>
</dbReference>
<dbReference type="PANTHER" id="PTHR43285">
    <property type="entry name" value="ANTHRANILATE PHOSPHORIBOSYLTRANSFERASE"/>
    <property type="match status" value="1"/>
</dbReference>
<keyword evidence="3" id="KW-0028">Amino-acid biosynthesis</keyword>
<dbReference type="GO" id="GO:0005829">
    <property type="term" value="C:cytosol"/>
    <property type="evidence" value="ECO:0007669"/>
    <property type="project" value="TreeGrafter"/>
</dbReference>
<feature type="region of interest" description="Disordered" evidence="5">
    <location>
        <begin position="276"/>
        <end position="345"/>
    </location>
</feature>
<organism evidence="8 9">
    <name type="scientific">Janibacter hoylei PVAS-1</name>
    <dbReference type="NCBI Taxonomy" id="1210046"/>
    <lineage>
        <taxon>Bacteria</taxon>
        <taxon>Bacillati</taxon>
        <taxon>Actinomycetota</taxon>
        <taxon>Actinomycetes</taxon>
        <taxon>Micrococcales</taxon>
        <taxon>Intrasporangiaceae</taxon>
        <taxon>Janibacter</taxon>
    </lineage>
</organism>
<feature type="domain" description="Glycosyl transferase family 3" evidence="6">
    <location>
        <begin position="50"/>
        <end position="277"/>
    </location>
</feature>
<name>K1DTX9_9MICO</name>